<dbReference type="InterPro" id="IPR036397">
    <property type="entry name" value="RNaseH_sf"/>
</dbReference>
<name>A0ABU3NJM2_9CHLR</name>
<keyword evidence="4" id="KW-1185">Reference proteome</keyword>
<dbReference type="SUPFAM" id="SSF46689">
    <property type="entry name" value="Homeodomain-like"/>
    <property type="match status" value="1"/>
</dbReference>
<dbReference type="NCBIfam" id="NF033594">
    <property type="entry name" value="transpos_ISNCY_2"/>
    <property type="match status" value="1"/>
</dbReference>
<feature type="domain" description="Integrase catalytic" evidence="2">
    <location>
        <begin position="125"/>
        <end position="316"/>
    </location>
</feature>
<organism evidence="3 4">
    <name type="scientific">Thermanaerothrix solaris</name>
    <dbReference type="NCBI Taxonomy" id="3058434"/>
    <lineage>
        <taxon>Bacteria</taxon>
        <taxon>Bacillati</taxon>
        <taxon>Chloroflexota</taxon>
        <taxon>Anaerolineae</taxon>
        <taxon>Anaerolineales</taxon>
        <taxon>Anaerolineaceae</taxon>
        <taxon>Thermanaerothrix</taxon>
    </lineage>
</organism>
<dbReference type="InterPro" id="IPR001584">
    <property type="entry name" value="Integrase_cat-core"/>
</dbReference>
<dbReference type="Gene3D" id="3.30.420.10">
    <property type="entry name" value="Ribonuclease H-like superfamily/Ribonuclease H"/>
    <property type="match status" value="1"/>
</dbReference>
<dbReference type="PROSITE" id="PS50994">
    <property type="entry name" value="INTEGRASE"/>
    <property type="match status" value="1"/>
</dbReference>
<dbReference type="InterPro" id="IPR012337">
    <property type="entry name" value="RNaseH-like_sf"/>
</dbReference>
<feature type="compositionally biased region" description="Basic residues" evidence="1">
    <location>
        <begin position="410"/>
        <end position="419"/>
    </location>
</feature>
<comment type="caution">
    <text evidence="3">The sequence shown here is derived from an EMBL/GenBank/DDBJ whole genome shotgun (WGS) entry which is preliminary data.</text>
</comment>
<proteinExistence type="predicted"/>
<sequence length="432" mass="50216">MDELLKMSNQEITRLETMQRIKEKRLTQIEAARLLDLSVRQIKRLYRAYKTQGAAGLVSRRRGKPSNHRLKEETQQKVLDLLYQRYADFGPTLAHEKLTEQHHLSISRESVRKIMIAEGLWKPRRAKRPPLHPMRQRRACVGELVQIDGSDHAWFEERGPTCTLLVFVDDATGQLMELWFVPDETFFAYCEATRHYLERYGKPLAFYSDQHGIFRVNQPRPLATTPGLTQFGRAMQELDIQILCAHSPQAKGRVERANQTLQDRLVKELRLREISDIQTANAFLPEFREDFNRRFAVTPRSSHNAHRPLLPTDDLDRILTHQETRTLSKNLTVQFKQTIYQIQSDRPAYALRHAHVTVCENPHGDVTILYQNQPLAYSIYQKPARQADIVDTKTLDRQIKTPPSPAPNHPWRRYGHHLNGKPIQEASPHDAD</sequence>
<reference evidence="3 4" key="1">
    <citation type="submission" date="2023-07" db="EMBL/GenBank/DDBJ databases">
        <title>Novel species of Thermanaerothrix with wide hydrolytic capabilities.</title>
        <authorList>
            <person name="Zayulina K.S."/>
            <person name="Podosokorskaya O.A."/>
            <person name="Elcheninov A.G."/>
        </authorList>
    </citation>
    <scope>NUCLEOTIDE SEQUENCE [LARGE SCALE GENOMIC DNA]</scope>
    <source>
        <strain evidence="3 4">4228-RoL</strain>
    </source>
</reference>
<accession>A0ABU3NJM2</accession>
<dbReference type="EMBL" id="JAUHMF010000001">
    <property type="protein sequence ID" value="MDT8896997.1"/>
    <property type="molecule type" value="Genomic_DNA"/>
</dbReference>
<protein>
    <submittedName>
        <fullName evidence="3">ISNCY family transposase</fullName>
    </submittedName>
</protein>
<dbReference type="PANTHER" id="PTHR35004:SF7">
    <property type="entry name" value="INTEGRASE PROTEIN"/>
    <property type="match status" value="1"/>
</dbReference>
<dbReference type="InterPro" id="IPR047797">
    <property type="entry name" value="ISNCY_transpos"/>
</dbReference>
<evidence type="ECO:0000256" key="1">
    <source>
        <dbReference type="SAM" id="MobiDB-lite"/>
    </source>
</evidence>
<evidence type="ECO:0000313" key="3">
    <source>
        <dbReference type="EMBL" id="MDT8896997.1"/>
    </source>
</evidence>
<dbReference type="Pfam" id="PF13565">
    <property type="entry name" value="HTH_32"/>
    <property type="match status" value="1"/>
</dbReference>
<evidence type="ECO:0000259" key="2">
    <source>
        <dbReference type="PROSITE" id="PS50994"/>
    </source>
</evidence>
<dbReference type="Proteomes" id="UP001254165">
    <property type="component" value="Unassembled WGS sequence"/>
</dbReference>
<dbReference type="SUPFAM" id="SSF53098">
    <property type="entry name" value="Ribonuclease H-like"/>
    <property type="match status" value="1"/>
</dbReference>
<dbReference type="RefSeq" id="WP_315623647.1">
    <property type="nucleotide sequence ID" value="NZ_JAUHMF010000001.1"/>
</dbReference>
<evidence type="ECO:0000313" key="4">
    <source>
        <dbReference type="Proteomes" id="UP001254165"/>
    </source>
</evidence>
<gene>
    <name evidence="3" type="ORF">QYE77_01875</name>
</gene>
<dbReference type="PANTHER" id="PTHR35004">
    <property type="entry name" value="TRANSPOSASE RV3428C-RELATED"/>
    <property type="match status" value="1"/>
</dbReference>
<dbReference type="InterPro" id="IPR009057">
    <property type="entry name" value="Homeodomain-like_sf"/>
</dbReference>
<feature type="region of interest" description="Disordered" evidence="1">
    <location>
        <begin position="397"/>
        <end position="432"/>
    </location>
</feature>